<protein>
    <recommendedName>
        <fullName evidence="3">Transcription factor TFIIB cyclin-like domain-containing protein</fullName>
    </recommendedName>
</protein>
<keyword evidence="2" id="KW-0804">Transcription</keyword>
<dbReference type="InterPro" id="IPR013150">
    <property type="entry name" value="TFIIB_cyclin"/>
</dbReference>
<dbReference type="PRINTS" id="PR00685">
    <property type="entry name" value="TIFACTORIIB"/>
</dbReference>
<dbReference type="GO" id="GO:0097550">
    <property type="term" value="C:transcription preinitiation complex"/>
    <property type="evidence" value="ECO:0007669"/>
    <property type="project" value="TreeGrafter"/>
</dbReference>
<accession>A0A0F9T4Q6</accession>
<dbReference type="PANTHER" id="PTHR11618">
    <property type="entry name" value="TRANSCRIPTION INITIATION FACTOR IIB-RELATED"/>
    <property type="match status" value="1"/>
</dbReference>
<evidence type="ECO:0000256" key="1">
    <source>
        <dbReference type="ARBA" id="ARBA00023015"/>
    </source>
</evidence>
<feature type="domain" description="Transcription factor TFIIB cyclin-like" evidence="3">
    <location>
        <begin position="2"/>
        <end position="62"/>
    </location>
</feature>
<evidence type="ECO:0000256" key="2">
    <source>
        <dbReference type="ARBA" id="ARBA00023163"/>
    </source>
</evidence>
<dbReference type="AlphaFoldDB" id="A0A0F9T4Q6"/>
<dbReference type="GO" id="GO:0070897">
    <property type="term" value="P:transcription preinitiation complex assembly"/>
    <property type="evidence" value="ECO:0007669"/>
    <property type="project" value="InterPro"/>
</dbReference>
<proteinExistence type="predicted"/>
<dbReference type="Pfam" id="PF00382">
    <property type="entry name" value="TFIIB"/>
    <property type="match status" value="2"/>
</dbReference>
<dbReference type="GO" id="GO:0017025">
    <property type="term" value="F:TBP-class protein binding"/>
    <property type="evidence" value="ECO:0007669"/>
    <property type="project" value="InterPro"/>
</dbReference>
<dbReference type="InterPro" id="IPR036915">
    <property type="entry name" value="Cyclin-like_sf"/>
</dbReference>
<keyword evidence="1" id="KW-0805">Transcription regulation</keyword>
<gene>
    <name evidence="4" type="ORF">LCGC14_0697510</name>
</gene>
<dbReference type="PANTHER" id="PTHR11618:SF13">
    <property type="entry name" value="TRANSCRIPTION INITIATION FACTOR IIB"/>
    <property type="match status" value="1"/>
</dbReference>
<dbReference type="Gene3D" id="1.10.472.10">
    <property type="entry name" value="Cyclin-like"/>
    <property type="match status" value="2"/>
</dbReference>
<name>A0A0F9T4Q6_9ZZZZ</name>
<dbReference type="InterPro" id="IPR000812">
    <property type="entry name" value="TFIIB"/>
</dbReference>
<evidence type="ECO:0000259" key="3">
    <source>
        <dbReference type="Pfam" id="PF00382"/>
    </source>
</evidence>
<organism evidence="4">
    <name type="scientific">marine sediment metagenome</name>
    <dbReference type="NCBI Taxonomy" id="412755"/>
    <lineage>
        <taxon>unclassified sequences</taxon>
        <taxon>metagenomes</taxon>
        <taxon>ecological metagenomes</taxon>
    </lineage>
</organism>
<sequence length="159" mass="18622">MAFLLFRKIFNLNLIQGRTTIGIVNACIYYACKMYQILISFHEIISLNTNNRHEFFACYKLLSTQFNLKSNNLKPIMFVSRYCNELEVPYHIEKKVMETMNNLKNYDTNGKKPKSIIAAIIYIICKNNGNKLNQTYIADKLKTNPITIRSRIKELKKVL</sequence>
<comment type="caution">
    <text evidence="4">The sequence shown here is derived from an EMBL/GenBank/DDBJ whole genome shotgun (WGS) entry which is preliminary data.</text>
</comment>
<feature type="domain" description="Transcription factor TFIIB cyclin-like" evidence="3">
    <location>
        <begin position="73"/>
        <end position="157"/>
    </location>
</feature>
<reference evidence="4" key="1">
    <citation type="journal article" date="2015" name="Nature">
        <title>Complex archaea that bridge the gap between prokaryotes and eukaryotes.</title>
        <authorList>
            <person name="Spang A."/>
            <person name="Saw J.H."/>
            <person name="Jorgensen S.L."/>
            <person name="Zaremba-Niedzwiedzka K."/>
            <person name="Martijn J."/>
            <person name="Lind A.E."/>
            <person name="van Eijk R."/>
            <person name="Schleper C."/>
            <person name="Guy L."/>
            <person name="Ettema T.J."/>
        </authorList>
    </citation>
    <scope>NUCLEOTIDE SEQUENCE</scope>
</reference>
<dbReference type="SUPFAM" id="SSF47954">
    <property type="entry name" value="Cyclin-like"/>
    <property type="match status" value="2"/>
</dbReference>
<dbReference type="EMBL" id="LAZR01001475">
    <property type="protein sequence ID" value="KKN44016.1"/>
    <property type="molecule type" value="Genomic_DNA"/>
</dbReference>
<evidence type="ECO:0000313" key="4">
    <source>
        <dbReference type="EMBL" id="KKN44016.1"/>
    </source>
</evidence>